<reference evidence="4 5" key="2">
    <citation type="journal article" date="2009" name="PLoS ONE">
        <title>An integrated genetic and cytogenetic map of the cucumber genome.</title>
        <authorList>
            <person name="Ren Y."/>
            <person name="Zhang Z."/>
            <person name="Liu J."/>
            <person name="Staub J.E."/>
            <person name="Han Y."/>
            <person name="Cheng Z."/>
            <person name="Li X."/>
            <person name="Lu J."/>
            <person name="Miao H."/>
            <person name="Kang H."/>
            <person name="Xie B."/>
            <person name="Gu X."/>
            <person name="Wang X."/>
            <person name="Du Y."/>
            <person name="Jin W."/>
            <person name="Huang S."/>
        </authorList>
    </citation>
    <scope>NUCLEOTIDE SEQUENCE [LARGE SCALE GENOMIC DNA]</scope>
    <source>
        <strain evidence="5">cv. 9930</strain>
    </source>
</reference>
<evidence type="ECO:0000256" key="1">
    <source>
        <dbReference type="ARBA" id="ARBA00022801"/>
    </source>
</evidence>
<sequence>MGNFCACLAPKSIKKKPNHRLPNPTLPTNSSKRWTRVRSSRKDKPDAALTRDQVLAAAILFQQHQHHNARDPFDRTTSLRYPKSGSKNSNALPRSSSSRARSLTDPLLQPHQLVSENVKPEDIETNHFVLVHGGGFGAWCWYKTIALLEEGGYKATAIDLTGSGVHSFDPNCITSLSQYVQPLTDFLEKLPEGEKVILVGHDFGGACIAYAMELFPFRIAKAIFIAAAMLSNGQNTSDMFSQQAGADDLMQQAQTFSYANGNNHPPTAINLEKSLLRDLFFNQSPAKDVALASVSMRPIPFAPILEKLCLSDLKYGSVRRFYIETPEDNAIPITLQDSMINKSPPQQVFRLKGADHSPFFSKPQALNKLLIEISKIKTPS</sequence>
<dbReference type="FunFam" id="3.40.50.1820:FF:000025">
    <property type="entry name" value="putative methylesterase 11, chloroplastic"/>
    <property type="match status" value="1"/>
</dbReference>
<dbReference type="InterPro" id="IPR000073">
    <property type="entry name" value="AB_hydrolase_1"/>
</dbReference>
<feature type="region of interest" description="Disordered" evidence="2">
    <location>
        <begin position="14"/>
        <end position="47"/>
    </location>
</feature>
<reference evidence="4 5" key="3">
    <citation type="journal article" date="2010" name="BMC Genomics">
        <title>Transcriptome sequencing and comparative analysis of cucumber flowers with different sex types.</title>
        <authorList>
            <person name="Guo S."/>
            <person name="Zheng Y."/>
            <person name="Joung J.G."/>
            <person name="Liu S."/>
            <person name="Zhang Z."/>
            <person name="Crasta O.R."/>
            <person name="Sobral B.W."/>
            <person name="Xu Y."/>
            <person name="Huang S."/>
            <person name="Fei Z."/>
        </authorList>
    </citation>
    <scope>NUCLEOTIDE SEQUENCE [LARGE SCALE GENOMIC DNA]</scope>
    <source>
        <strain evidence="5">cv. 9930</strain>
    </source>
</reference>
<dbReference type="eggNOG" id="ENOG502QRBN">
    <property type="taxonomic scope" value="Eukaryota"/>
</dbReference>
<dbReference type="KEGG" id="csv:101205669"/>
<proteinExistence type="predicted"/>
<dbReference type="GO" id="GO:0080030">
    <property type="term" value="F:methyl indole-3-acetate esterase activity"/>
    <property type="evidence" value="ECO:0000318"/>
    <property type="project" value="GO_Central"/>
</dbReference>
<evidence type="ECO:0000256" key="2">
    <source>
        <dbReference type="SAM" id="MobiDB-lite"/>
    </source>
</evidence>
<dbReference type="InterPro" id="IPR045889">
    <property type="entry name" value="MES/HNL"/>
</dbReference>
<feature type="compositionally biased region" description="Low complexity" evidence="2">
    <location>
        <begin position="86"/>
        <end position="103"/>
    </location>
</feature>
<accession>A0A0A0KSG7</accession>
<dbReference type="SUPFAM" id="SSF53474">
    <property type="entry name" value="alpha/beta-Hydrolases"/>
    <property type="match status" value="1"/>
</dbReference>
<keyword evidence="5" id="KW-1185">Reference proteome</keyword>
<dbReference type="Gene3D" id="3.40.50.1820">
    <property type="entry name" value="alpha/beta hydrolase"/>
    <property type="match status" value="1"/>
</dbReference>
<dbReference type="GO" id="GO:0080032">
    <property type="term" value="F:methyl jasmonate esterase activity"/>
    <property type="evidence" value="ECO:0000318"/>
    <property type="project" value="GO_Central"/>
</dbReference>
<dbReference type="InterPro" id="IPR029058">
    <property type="entry name" value="AB_hydrolase_fold"/>
</dbReference>
<name>A0A0A0KSG7_CUCSA</name>
<keyword evidence="1" id="KW-0378">Hydrolase</keyword>
<dbReference type="EMBL" id="CM002926">
    <property type="protein sequence ID" value="KGN52515.1"/>
    <property type="molecule type" value="Genomic_DNA"/>
</dbReference>
<dbReference type="PANTHER" id="PTHR10992:SF872">
    <property type="entry name" value="METHYLESTERASE 11, CHLOROPLASTIC-RELATED"/>
    <property type="match status" value="1"/>
</dbReference>
<protein>
    <recommendedName>
        <fullName evidence="3">AB hydrolase-1 domain-containing protein</fullName>
    </recommendedName>
</protein>
<reference evidence="4 5" key="1">
    <citation type="journal article" date="2009" name="Nat. Genet.">
        <title>The genome of the cucumber, Cucumis sativus L.</title>
        <authorList>
            <person name="Huang S."/>
            <person name="Li R."/>
            <person name="Zhang Z."/>
            <person name="Li L."/>
            <person name="Gu X."/>
            <person name="Fan W."/>
            <person name="Lucas W.J."/>
            <person name="Wang X."/>
            <person name="Xie B."/>
            <person name="Ni P."/>
            <person name="Ren Y."/>
            <person name="Zhu H."/>
            <person name="Li J."/>
            <person name="Lin K."/>
            <person name="Jin W."/>
            <person name="Fei Z."/>
            <person name="Li G."/>
            <person name="Staub J."/>
            <person name="Kilian A."/>
            <person name="van der Vossen E.A."/>
            <person name="Wu Y."/>
            <person name="Guo J."/>
            <person name="He J."/>
            <person name="Jia Z."/>
            <person name="Ren Y."/>
            <person name="Tian G."/>
            <person name="Lu Y."/>
            <person name="Ruan J."/>
            <person name="Qian W."/>
            <person name="Wang M."/>
            <person name="Huang Q."/>
            <person name="Li B."/>
            <person name="Xuan Z."/>
            <person name="Cao J."/>
            <person name="Asan"/>
            <person name="Wu Z."/>
            <person name="Zhang J."/>
            <person name="Cai Q."/>
            <person name="Bai Y."/>
            <person name="Zhao B."/>
            <person name="Han Y."/>
            <person name="Li Y."/>
            <person name="Li X."/>
            <person name="Wang S."/>
            <person name="Shi Q."/>
            <person name="Liu S."/>
            <person name="Cho W.K."/>
            <person name="Kim J.Y."/>
            <person name="Xu Y."/>
            <person name="Heller-Uszynska K."/>
            <person name="Miao H."/>
            <person name="Cheng Z."/>
            <person name="Zhang S."/>
            <person name="Wu J."/>
            <person name="Yang Y."/>
            <person name="Kang H."/>
            <person name="Li M."/>
            <person name="Liang H."/>
            <person name="Ren X."/>
            <person name="Shi Z."/>
            <person name="Wen M."/>
            <person name="Jian M."/>
            <person name="Yang H."/>
            <person name="Zhang G."/>
            <person name="Yang Z."/>
            <person name="Chen R."/>
            <person name="Liu S."/>
            <person name="Li J."/>
            <person name="Ma L."/>
            <person name="Liu H."/>
            <person name="Zhou Y."/>
            <person name="Zhao J."/>
            <person name="Fang X."/>
            <person name="Li G."/>
            <person name="Fang L."/>
            <person name="Li Y."/>
            <person name="Liu D."/>
            <person name="Zheng H."/>
            <person name="Zhang Y."/>
            <person name="Qin N."/>
            <person name="Li Z."/>
            <person name="Yang G."/>
            <person name="Yang S."/>
            <person name="Bolund L."/>
            <person name="Kristiansen K."/>
            <person name="Zheng H."/>
            <person name="Li S."/>
            <person name="Zhang X."/>
            <person name="Yang H."/>
            <person name="Wang J."/>
            <person name="Sun R."/>
            <person name="Zhang B."/>
            <person name="Jiang S."/>
            <person name="Wang J."/>
            <person name="Du Y."/>
            <person name="Li S."/>
        </authorList>
    </citation>
    <scope>NUCLEOTIDE SEQUENCE [LARGE SCALE GENOMIC DNA]</scope>
    <source>
        <strain evidence="5">cv. 9930</strain>
    </source>
</reference>
<feature type="domain" description="AB hydrolase-1" evidence="3">
    <location>
        <begin position="128"/>
        <end position="367"/>
    </location>
</feature>
<dbReference type="GO" id="GO:0080031">
    <property type="term" value="F:methyl salicylate esterase activity"/>
    <property type="evidence" value="ECO:0000318"/>
    <property type="project" value="GO_Central"/>
</dbReference>
<gene>
    <name evidence="4" type="ORF">Csa_5G640000</name>
</gene>
<dbReference type="AlphaFoldDB" id="A0A0A0KSG7"/>
<evidence type="ECO:0000259" key="3">
    <source>
        <dbReference type="Pfam" id="PF12697"/>
    </source>
</evidence>
<evidence type="ECO:0000313" key="5">
    <source>
        <dbReference type="Proteomes" id="UP000029981"/>
    </source>
</evidence>
<dbReference type="GO" id="GO:0009694">
    <property type="term" value="P:jasmonic acid metabolic process"/>
    <property type="evidence" value="ECO:0000318"/>
    <property type="project" value="GO_Central"/>
</dbReference>
<dbReference type="OMA" id="MCDMNPP"/>
<feature type="region of interest" description="Disordered" evidence="2">
    <location>
        <begin position="66"/>
        <end position="108"/>
    </location>
</feature>
<dbReference type="Proteomes" id="UP000029981">
    <property type="component" value="Chromosome 5"/>
</dbReference>
<organism evidence="4 5">
    <name type="scientific">Cucumis sativus</name>
    <name type="common">Cucumber</name>
    <dbReference type="NCBI Taxonomy" id="3659"/>
    <lineage>
        <taxon>Eukaryota</taxon>
        <taxon>Viridiplantae</taxon>
        <taxon>Streptophyta</taxon>
        <taxon>Embryophyta</taxon>
        <taxon>Tracheophyta</taxon>
        <taxon>Spermatophyta</taxon>
        <taxon>Magnoliopsida</taxon>
        <taxon>eudicotyledons</taxon>
        <taxon>Gunneridae</taxon>
        <taxon>Pentapetalae</taxon>
        <taxon>rosids</taxon>
        <taxon>fabids</taxon>
        <taxon>Cucurbitales</taxon>
        <taxon>Cucurbitaceae</taxon>
        <taxon>Benincaseae</taxon>
        <taxon>Cucumis</taxon>
    </lineage>
</organism>
<dbReference type="MEROPS" id="S33.A69"/>
<dbReference type="GO" id="GO:0009696">
    <property type="term" value="P:salicylic acid metabolic process"/>
    <property type="evidence" value="ECO:0000318"/>
    <property type="project" value="GO_Central"/>
</dbReference>
<dbReference type="OrthoDB" id="1263307at2759"/>
<dbReference type="PANTHER" id="PTHR10992">
    <property type="entry name" value="METHYLESTERASE FAMILY MEMBER"/>
    <property type="match status" value="1"/>
</dbReference>
<dbReference type="Gramene" id="KGN52515">
    <property type="protein sequence ID" value="KGN52515"/>
    <property type="gene ID" value="Csa_5G640000"/>
</dbReference>
<evidence type="ECO:0000313" key="4">
    <source>
        <dbReference type="EMBL" id="KGN52515.1"/>
    </source>
</evidence>
<dbReference type="Pfam" id="PF12697">
    <property type="entry name" value="Abhydrolase_6"/>
    <property type="match status" value="1"/>
</dbReference>
<reference evidence="4 5" key="4">
    <citation type="journal article" date="2011" name="BMC Genomics">
        <title>RNA-Seq improves annotation of protein-coding genes in the cucumber genome.</title>
        <authorList>
            <person name="Li Z."/>
            <person name="Zhang Z."/>
            <person name="Yan P."/>
            <person name="Huang S."/>
            <person name="Fei Z."/>
            <person name="Lin K."/>
        </authorList>
    </citation>
    <scope>NUCLEOTIDE SEQUENCE [LARGE SCALE GENOMIC DNA]</scope>
    <source>
        <strain evidence="5">cv. 9930</strain>
    </source>
</reference>